<name>A0A8B6FA84_MYTGA</name>
<dbReference type="Proteomes" id="UP000596742">
    <property type="component" value="Unassembled WGS sequence"/>
</dbReference>
<dbReference type="PANTHER" id="PTHR11690">
    <property type="entry name" value="AMILORIDE-SENSITIVE SODIUM CHANNEL-RELATED"/>
    <property type="match status" value="1"/>
</dbReference>
<evidence type="ECO:0000256" key="12">
    <source>
        <dbReference type="SAM" id="MobiDB-lite"/>
    </source>
</evidence>
<organism evidence="14 15">
    <name type="scientific">Mytilus galloprovincialis</name>
    <name type="common">Mediterranean mussel</name>
    <dbReference type="NCBI Taxonomy" id="29158"/>
    <lineage>
        <taxon>Eukaryota</taxon>
        <taxon>Metazoa</taxon>
        <taxon>Spiralia</taxon>
        <taxon>Lophotrochozoa</taxon>
        <taxon>Mollusca</taxon>
        <taxon>Bivalvia</taxon>
        <taxon>Autobranchia</taxon>
        <taxon>Pteriomorphia</taxon>
        <taxon>Mytilida</taxon>
        <taxon>Mytiloidea</taxon>
        <taxon>Mytilidae</taxon>
        <taxon>Mytilinae</taxon>
        <taxon>Mytilus</taxon>
    </lineage>
</organism>
<dbReference type="Pfam" id="PF00858">
    <property type="entry name" value="ASC"/>
    <property type="match status" value="1"/>
</dbReference>
<evidence type="ECO:0000313" key="15">
    <source>
        <dbReference type="Proteomes" id="UP000596742"/>
    </source>
</evidence>
<sequence length="619" mass="71063">MKYIALRKLNYIHDHLRMVKDKGSRRNQTALNIITELGAESTAHGLSKVATSIKTKRKVMWALLVIVGFTAATLQLSLLVKKYLQFSVVEVSEMKTGMPVEFPAVTICNIQAISLTKIKHQMERRHSKVVDWFKFQQCSRFGEQQIRMESTQAFFENLNSEAMASGHDINDILLHCRFNQHKCNASKFTHFFDGQNYFNCYTFNSKRLAEKILIQATGPEYGLSVVIALDNDDPPLGAYGLYDINNNIAHSAGLRVQVHAPNTMPSPVDHGFDIPPGFSSSVGLKAVINTRLPYPYGNCTNELLYKDSHYSNTIFACLQLCKQEKVIEKCKCKSSGLPDLQNRNLSYCGSMKNWREIFEKMDCEDIGGHDGTTKQRKNYFLLPDLKCEQDMLRKLANDRSYEAGCGCYQPCQETTYQKALSLSYWPLEFFQQNALAKFYNKTQLENTFLKEAYNYLRDHVTQYEELYNDPEAHAEKLYHTNINLTERQRLIRASTLIHQNLIRLNIYLEDLNVVEFKQSAAYEIEDLFADIGGTLGLWMGISVLTIMELIELVIQLIILLFNSEKKIPQPNDPVPNGPFHGMMDQNDHYDPYNKRSDFESFDKAEYYKPMSDLPEDSPV</sequence>
<dbReference type="PRINTS" id="PR01078">
    <property type="entry name" value="AMINACHANNEL"/>
</dbReference>
<dbReference type="Gene3D" id="1.10.287.770">
    <property type="entry name" value="YojJ-like"/>
    <property type="match status" value="1"/>
</dbReference>
<evidence type="ECO:0000256" key="5">
    <source>
        <dbReference type="ARBA" id="ARBA00022989"/>
    </source>
</evidence>
<keyword evidence="6" id="KW-0915">Sodium</keyword>
<keyword evidence="3 11" id="KW-0894">Sodium channel</keyword>
<comment type="similarity">
    <text evidence="11">Belongs to the amiloride-sensitive sodium channel (TC 1.A.6) family.</text>
</comment>
<evidence type="ECO:0000256" key="6">
    <source>
        <dbReference type="ARBA" id="ARBA00023053"/>
    </source>
</evidence>
<evidence type="ECO:0000256" key="4">
    <source>
        <dbReference type="ARBA" id="ARBA00022692"/>
    </source>
</evidence>
<evidence type="ECO:0000256" key="2">
    <source>
        <dbReference type="ARBA" id="ARBA00022448"/>
    </source>
</evidence>
<evidence type="ECO:0000256" key="11">
    <source>
        <dbReference type="RuleBase" id="RU000679"/>
    </source>
</evidence>
<keyword evidence="15" id="KW-1185">Reference proteome</keyword>
<dbReference type="AlphaFoldDB" id="A0A8B6FA84"/>
<evidence type="ECO:0000313" key="14">
    <source>
        <dbReference type="EMBL" id="VDI46079.1"/>
    </source>
</evidence>
<keyword evidence="2 11" id="KW-0813">Transport</keyword>
<dbReference type="GO" id="GO:0015280">
    <property type="term" value="F:ligand-gated sodium channel activity"/>
    <property type="evidence" value="ECO:0007669"/>
    <property type="project" value="TreeGrafter"/>
</dbReference>
<comment type="caution">
    <text evidence="14">The sequence shown here is derived from an EMBL/GenBank/DDBJ whole genome shotgun (WGS) entry which is preliminary data.</text>
</comment>
<reference evidence="14" key="1">
    <citation type="submission" date="2018-11" db="EMBL/GenBank/DDBJ databases">
        <authorList>
            <person name="Alioto T."/>
            <person name="Alioto T."/>
        </authorList>
    </citation>
    <scope>NUCLEOTIDE SEQUENCE</scope>
</reference>
<keyword evidence="9 11" id="KW-0739">Sodium transport</keyword>
<keyword evidence="4 11" id="KW-0812">Transmembrane</keyword>
<keyword evidence="5 13" id="KW-1133">Transmembrane helix</keyword>
<keyword evidence="7 11" id="KW-0406">Ion transport</keyword>
<feature type="compositionally biased region" description="Basic and acidic residues" evidence="12">
    <location>
        <begin position="585"/>
        <end position="596"/>
    </location>
</feature>
<evidence type="ECO:0000256" key="3">
    <source>
        <dbReference type="ARBA" id="ARBA00022461"/>
    </source>
</evidence>
<evidence type="ECO:0000256" key="13">
    <source>
        <dbReference type="SAM" id="Phobius"/>
    </source>
</evidence>
<evidence type="ECO:0000256" key="7">
    <source>
        <dbReference type="ARBA" id="ARBA00023065"/>
    </source>
</evidence>
<accession>A0A8B6FA84</accession>
<evidence type="ECO:0000256" key="9">
    <source>
        <dbReference type="ARBA" id="ARBA00023201"/>
    </source>
</evidence>
<evidence type="ECO:0000256" key="1">
    <source>
        <dbReference type="ARBA" id="ARBA00004141"/>
    </source>
</evidence>
<dbReference type="OrthoDB" id="6021021at2759"/>
<evidence type="ECO:0000256" key="8">
    <source>
        <dbReference type="ARBA" id="ARBA00023136"/>
    </source>
</evidence>
<feature type="region of interest" description="Disordered" evidence="12">
    <location>
        <begin position="570"/>
        <end position="596"/>
    </location>
</feature>
<proteinExistence type="inferred from homology"/>
<evidence type="ECO:0000256" key="10">
    <source>
        <dbReference type="ARBA" id="ARBA00023303"/>
    </source>
</evidence>
<dbReference type="InterPro" id="IPR001873">
    <property type="entry name" value="ENaC"/>
</dbReference>
<keyword evidence="8 13" id="KW-0472">Membrane</keyword>
<dbReference type="PANTHER" id="PTHR11690:SF248">
    <property type="entry name" value="PICKPOCKET 17, ISOFORM A"/>
    <property type="match status" value="1"/>
</dbReference>
<dbReference type="EMBL" id="UYJE01006449">
    <property type="protein sequence ID" value="VDI46079.1"/>
    <property type="molecule type" value="Genomic_DNA"/>
</dbReference>
<keyword evidence="10 11" id="KW-0407">Ion channel</keyword>
<gene>
    <name evidence="14" type="ORF">MGAL_10B027080</name>
</gene>
<protein>
    <submittedName>
        <fullName evidence="14">Uncharacterized protein</fullName>
    </submittedName>
</protein>
<dbReference type="Gene3D" id="2.60.470.10">
    <property type="entry name" value="Acid-sensing ion channels like domains"/>
    <property type="match status" value="1"/>
</dbReference>
<comment type="subcellular location">
    <subcellularLocation>
        <location evidence="1">Membrane</location>
        <topology evidence="1">Multi-pass membrane protein</topology>
    </subcellularLocation>
</comment>
<feature type="transmembrane region" description="Helical" evidence="13">
    <location>
        <begin position="59"/>
        <end position="80"/>
    </location>
</feature>
<dbReference type="GO" id="GO:0005886">
    <property type="term" value="C:plasma membrane"/>
    <property type="evidence" value="ECO:0007669"/>
    <property type="project" value="TreeGrafter"/>
</dbReference>